<sequence>MYEFSVEQAANNIHDHRTKEYFREVMNNYFNGNHRSALVMLWTVVICDLVYKLQYLKDIHSDEKAESILNEMSEFQEKNPANPKWEENLLKEIFLRTSLLEAHELDSLQALHRHRHLSAHPVISKADILFRPNREMVLSDIRVALDSVLTKPPILTKQVFTELAEDLEKVKDLFADNSQLKRYLESKYFKNLNEEVSAQIFKSLWRVTFKIEDERCNENRIINSRAVRILFDRNRETLTEYIKNNSPYFSEISDGTPLRQAVFFLGDYPHLFNLLSEATREVVSVKAKSDVDLLAVSYFLSKNISEHIDMLINLIKVNHVCSFGGTHKIHINHIHDLMRHAESAGIKSRINKLLVVMYVNAINFDAADSLFSQFIKPHISKFDKADIKLLIEGIGNNNQTHWRGRADSDHSLVVERAMEVIDGFDVSEYQFLPEPEEP</sequence>
<accession>Q31GM6</accession>
<dbReference type="eggNOG" id="ENOG502ZACZ">
    <property type="taxonomic scope" value="Bacteria"/>
</dbReference>
<dbReference type="HOGENOM" id="CLU_035400_0_0_6"/>
<organism evidence="1">
    <name type="scientific">Hydrogenovibrio crunogenus (strain DSM 25203 / XCL-2)</name>
    <name type="common">Thiomicrospira crunogena</name>
    <dbReference type="NCBI Taxonomy" id="317025"/>
    <lineage>
        <taxon>Bacteria</taxon>
        <taxon>Pseudomonadati</taxon>
        <taxon>Pseudomonadota</taxon>
        <taxon>Gammaproteobacteria</taxon>
        <taxon>Thiotrichales</taxon>
        <taxon>Piscirickettsiaceae</taxon>
        <taxon>Hydrogenovibrio</taxon>
    </lineage>
</organism>
<name>Q31GM6_HYDCU</name>
<evidence type="ECO:0000313" key="1">
    <source>
        <dbReference type="EMBL" id="ABB41697.1"/>
    </source>
</evidence>
<dbReference type="KEGG" id="tcx:Tcr_1102"/>
<dbReference type="EMBL" id="CP000109">
    <property type="protein sequence ID" value="ABB41697.1"/>
    <property type="molecule type" value="Genomic_DNA"/>
</dbReference>
<protein>
    <submittedName>
        <fullName evidence="1">Uncharacterized protein</fullName>
    </submittedName>
</protein>
<reference evidence="1" key="1">
    <citation type="submission" date="2006-07" db="EMBL/GenBank/DDBJ databases">
        <title>Complete sequence of Thiomicrospira crunogena XCL-2.</title>
        <authorList>
            <consortium name="US DOE Joint Genome Institute"/>
            <person name="Copeland A."/>
            <person name="Lucas S."/>
            <person name="Lapidus A."/>
            <person name="Barry K."/>
            <person name="Detter J.C."/>
            <person name="Glavina del Rio T."/>
            <person name="Hammon N."/>
            <person name="Israni S."/>
            <person name="Dalin E."/>
            <person name="Tice H."/>
            <person name="Pitluck S."/>
            <person name="Chain P."/>
            <person name="Malfatti S."/>
            <person name="Shin M."/>
            <person name="Vergez L."/>
            <person name="Schmutz J."/>
            <person name="Larimer F."/>
            <person name="Land M."/>
            <person name="Hauser L."/>
            <person name="Kyrpides N."/>
            <person name="Lykidis A."/>
            <person name="Scott K.M."/>
            <person name="Sievert S."/>
            <person name="Kerfeld C."/>
            <person name="Freyermuth S."/>
            <person name="Dobrinski K."/>
            <person name="Boller A."/>
            <person name="Fitzpatrick K."/>
            <person name="Thoma P."/>
            <person name="Moore J."/>
            <person name="Richardson P."/>
        </authorList>
    </citation>
    <scope>NUCLEOTIDE SEQUENCE</scope>
    <source>
        <strain evidence="1">XCL-2</strain>
    </source>
</reference>
<proteinExistence type="predicted"/>
<gene>
    <name evidence="1" type="ordered locus">Tcr_1102</name>
</gene>
<dbReference type="OrthoDB" id="983160at2"/>
<dbReference type="AlphaFoldDB" id="Q31GM6"/>